<evidence type="ECO:0000256" key="3">
    <source>
        <dbReference type="ARBA" id="ARBA00015143"/>
    </source>
</evidence>
<dbReference type="Pfam" id="PF24997">
    <property type="entry name" value="PSF1_C"/>
    <property type="match status" value="1"/>
</dbReference>
<dbReference type="AlphaFoldDB" id="A0A067MYP6"/>
<dbReference type="PANTHER" id="PTHR12914">
    <property type="entry name" value="PARTNER OF SLD5"/>
    <property type="match status" value="1"/>
</dbReference>
<accession>A0A067MYP6</accession>
<dbReference type="Gene3D" id="1.20.58.1030">
    <property type="match status" value="1"/>
</dbReference>
<sequence>MFGDQALILINDARRSTASDTLLKYNDETVRLVRRELRVLDSDIASTIGDNLAAPTPPPGVMCASTFYHIAIRRNIRCLLAYHAHRIDRLKDQYWASGGALPHVFNDQDTRQKLSPYEVDFLRGYNSLIMEYRSDLIDTLDIAAGITHPPKDLHVLVQVVRDCGTIHTENGTIDFQKGQRFMVTRSDVEHLLVQGYLELV</sequence>
<dbReference type="OrthoDB" id="10252587at2759"/>
<dbReference type="SUPFAM" id="SSF158573">
    <property type="entry name" value="GINS helical bundle-like"/>
    <property type="match status" value="1"/>
</dbReference>
<dbReference type="Proteomes" id="UP000027195">
    <property type="component" value="Unassembled WGS sequence"/>
</dbReference>
<feature type="domain" description="DNA replication complex GINS protein PSF1 C-terminal" evidence="8">
    <location>
        <begin position="151"/>
        <end position="198"/>
    </location>
</feature>
<evidence type="ECO:0000259" key="8">
    <source>
        <dbReference type="Pfam" id="PF24997"/>
    </source>
</evidence>
<dbReference type="Pfam" id="PF05916">
    <property type="entry name" value="Sld5"/>
    <property type="match status" value="1"/>
</dbReference>
<dbReference type="EMBL" id="KL198026">
    <property type="protein sequence ID" value="KDQ16671.1"/>
    <property type="molecule type" value="Genomic_DNA"/>
</dbReference>
<gene>
    <name evidence="9" type="ORF">BOTBODRAFT_43274</name>
</gene>
<comment type="subunit">
    <text evidence="6">Component of the GINS complex.</text>
</comment>
<evidence type="ECO:0000259" key="7">
    <source>
        <dbReference type="Pfam" id="PF05916"/>
    </source>
</evidence>
<dbReference type="InterPro" id="IPR005339">
    <property type="entry name" value="GINS_Psf1"/>
</dbReference>
<evidence type="ECO:0000256" key="6">
    <source>
        <dbReference type="RuleBase" id="RU368085"/>
    </source>
</evidence>
<dbReference type="InterPro" id="IPR021151">
    <property type="entry name" value="GINS_A"/>
</dbReference>
<name>A0A067MYP6_BOTB1</name>
<comment type="subcellular location">
    <subcellularLocation>
        <location evidence="1 6">Nucleus</location>
    </subcellularLocation>
</comment>
<dbReference type="STRING" id="930990.A0A067MYP6"/>
<comment type="function">
    <text evidence="6">Required for correct functioning of the GINS complex, a complex that plays an essential role in the initiation of DNA replication, and progression of DNA replication forks. GINS complex seems to bind preferentially to single-stranded DNA.</text>
</comment>
<proteinExistence type="inferred from homology"/>
<feature type="domain" description="GINS subunit" evidence="7">
    <location>
        <begin position="63"/>
        <end position="136"/>
    </location>
</feature>
<dbReference type="CDD" id="cd21696">
    <property type="entry name" value="GINS_B_Psf1"/>
    <property type="match status" value="1"/>
</dbReference>
<dbReference type="HOGENOM" id="CLU_079191_1_0_1"/>
<dbReference type="GO" id="GO:1902983">
    <property type="term" value="P:DNA strand elongation involved in mitotic DNA replication"/>
    <property type="evidence" value="ECO:0007669"/>
    <property type="project" value="TreeGrafter"/>
</dbReference>
<evidence type="ECO:0000256" key="5">
    <source>
        <dbReference type="ARBA" id="ARBA00023242"/>
    </source>
</evidence>
<dbReference type="InterPro" id="IPR036224">
    <property type="entry name" value="GINS_bundle-like_dom_sf"/>
</dbReference>
<protein>
    <recommendedName>
        <fullName evidence="3 6">DNA replication complex GINS protein PSF1</fullName>
    </recommendedName>
</protein>
<evidence type="ECO:0000313" key="9">
    <source>
        <dbReference type="EMBL" id="KDQ16671.1"/>
    </source>
</evidence>
<dbReference type="InterPro" id="IPR056783">
    <property type="entry name" value="PSF1_C"/>
</dbReference>
<dbReference type="InParanoid" id="A0A067MYP6"/>
<evidence type="ECO:0000256" key="4">
    <source>
        <dbReference type="ARBA" id="ARBA00022705"/>
    </source>
</evidence>
<keyword evidence="10" id="KW-1185">Reference proteome</keyword>
<dbReference type="GO" id="GO:0000811">
    <property type="term" value="C:GINS complex"/>
    <property type="evidence" value="ECO:0007669"/>
    <property type="project" value="UniProtKB-UniRule"/>
</dbReference>
<dbReference type="FunCoup" id="A0A067MYP6">
    <property type="interactions" value="207"/>
</dbReference>
<organism evidence="9 10">
    <name type="scientific">Botryobasidium botryosum (strain FD-172 SS1)</name>
    <dbReference type="NCBI Taxonomy" id="930990"/>
    <lineage>
        <taxon>Eukaryota</taxon>
        <taxon>Fungi</taxon>
        <taxon>Dikarya</taxon>
        <taxon>Basidiomycota</taxon>
        <taxon>Agaricomycotina</taxon>
        <taxon>Agaricomycetes</taxon>
        <taxon>Cantharellales</taxon>
        <taxon>Botryobasidiaceae</taxon>
        <taxon>Botryobasidium</taxon>
    </lineage>
</organism>
<keyword evidence="5 6" id="KW-0539">Nucleus</keyword>
<comment type="similarity">
    <text evidence="2 6">Belongs to the GINS1/PSF1 family.</text>
</comment>
<evidence type="ECO:0000256" key="2">
    <source>
        <dbReference type="ARBA" id="ARBA00006677"/>
    </source>
</evidence>
<dbReference type="PANTHER" id="PTHR12914:SF2">
    <property type="entry name" value="DNA REPLICATION COMPLEX GINS PROTEIN PSF1"/>
    <property type="match status" value="1"/>
</dbReference>
<reference evidence="10" key="1">
    <citation type="journal article" date="2014" name="Proc. Natl. Acad. Sci. U.S.A.">
        <title>Extensive sampling of basidiomycete genomes demonstrates inadequacy of the white-rot/brown-rot paradigm for wood decay fungi.</title>
        <authorList>
            <person name="Riley R."/>
            <person name="Salamov A.A."/>
            <person name="Brown D.W."/>
            <person name="Nagy L.G."/>
            <person name="Floudas D."/>
            <person name="Held B.W."/>
            <person name="Levasseur A."/>
            <person name="Lombard V."/>
            <person name="Morin E."/>
            <person name="Otillar R."/>
            <person name="Lindquist E.A."/>
            <person name="Sun H."/>
            <person name="LaButti K.M."/>
            <person name="Schmutz J."/>
            <person name="Jabbour D."/>
            <person name="Luo H."/>
            <person name="Baker S.E."/>
            <person name="Pisabarro A.G."/>
            <person name="Walton J.D."/>
            <person name="Blanchette R.A."/>
            <person name="Henrissat B."/>
            <person name="Martin F."/>
            <person name="Cullen D."/>
            <person name="Hibbett D.S."/>
            <person name="Grigoriev I.V."/>
        </authorList>
    </citation>
    <scope>NUCLEOTIDE SEQUENCE [LARGE SCALE GENOMIC DNA]</scope>
    <source>
        <strain evidence="10">FD-172 SS1</strain>
    </source>
</reference>
<evidence type="ECO:0000313" key="10">
    <source>
        <dbReference type="Proteomes" id="UP000027195"/>
    </source>
</evidence>
<dbReference type="CDD" id="cd11710">
    <property type="entry name" value="GINS_A_psf1"/>
    <property type="match status" value="1"/>
</dbReference>
<evidence type="ECO:0000256" key="1">
    <source>
        <dbReference type="ARBA" id="ARBA00004123"/>
    </source>
</evidence>
<keyword evidence="4 6" id="KW-0235">DNA replication</keyword>